<evidence type="ECO:0000256" key="8">
    <source>
        <dbReference type="SAM" id="Coils"/>
    </source>
</evidence>
<keyword evidence="7" id="KW-0966">Cell projection</keyword>
<evidence type="ECO:0000313" key="10">
    <source>
        <dbReference type="EMBL" id="KAK5643495.1"/>
    </source>
</evidence>
<dbReference type="SMART" id="SM00320">
    <property type="entry name" value="WD40"/>
    <property type="match status" value="6"/>
</dbReference>
<keyword evidence="6" id="KW-0206">Cytoskeleton</keyword>
<reference evidence="10 11" key="1">
    <citation type="journal article" date="2024" name="Insects">
        <title>An Improved Chromosome-Level Genome Assembly of the Firefly Pyrocoelia pectoralis.</title>
        <authorList>
            <person name="Fu X."/>
            <person name="Meyer-Rochow V.B."/>
            <person name="Ballantyne L."/>
            <person name="Zhu X."/>
        </authorList>
    </citation>
    <scope>NUCLEOTIDE SEQUENCE [LARGE SCALE GENOMIC DNA]</scope>
    <source>
        <strain evidence="10">XCY_ONT2</strain>
    </source>
</reference>
<evidence type="ECO:0008006" key="12">
    <source>
        <dbReference type="Google" id="ProtNLM"/>
    </source>
</evidence>
<evidence type="ECO:0000256" key="5">
    <source>
        <dbReference type="ARBA" id="ARBA00023054"/>
    </source>
</evidence>
<gene>
    <name evidence="10" type="ORF">RI129_007340</name>
</gene>
<feature type="compositionally biased region" description="Low complexity" evidence="9">
    <location>
        <begin position="1289"/>
        <end position="1302"/>
    </location>
</feature>
<dbReference type="InterPro" id="IPR011047">
    <property type="entry name" value="Quinoprotein_ADH-like_sf"/>
</dbReference>
<dbReference type="PANTHER" id="PTHR14885">
    <property type="entry name" value="CILIA- AND FLAGELLA-ASSOCIATED PROTEIN 43-RELATED"/>
    <property type="match status" value="1"/>
</dbReference>
<dbReference type="InterPro" id="IPR015943">
    <property type="entry name" value="WD40/YVTN_repeat-like_dom_sf"/>
</dbReference>
<sequence length="1913" mass="221946">MSGTDTDVNSILLETDEEEEYEEEVEEEPEVYFSADFISGPIRSEESTFTSDIFEFDYSFGYDCKRYYNLAVADEKTLVFASGNYLNFFDVETRQFWFRRSANGKGIGHLSKNPNPEHQHLAVAENGIDPAIIIYEWPSMDIVCFPNGMLLASQSSEPDFLITIFNWTKRRVVLRTKSNVNEVYRVMFSPDVPGQLTTCGLTHIKFWKMAETFTGLKLKGELGRFGKTEYCDILGIYPMPNEKVVSGCSWGNMLVWDEGLISVEVCQLGRKKCHDAQIMQFHYDNGDLWSVGMDGHVRVWFYDEIDQSDPPDYDRFVEAKPLFDFYTPDCMFMCIRKVNNRWRDFQFYAQDGNGGLWLIDLNTFEEAKPSVQLYQCHAGKIMDMAACPWGPYLASLGSDGRIQLYNYETQKLIFRHQYPAKGATLHWLPIEMQPSGDQLIMGFDDGNLRVAVLTIEIPNEDVHIKTIQITKPHNRPIVRSELNVRESLLVTAAEDARIFIFSIQSKSKHYSVLAPIGYIPVPGVITWLMWHPSLSATVMAGCIHGHFIQVKVPKSPQVYTTITYILKEKPIVQRFTTYKAQIRRNIKLAEIEVKKAEKREKKKITLEKLKADNPGMDIDEELFLEDSDSEEQLEPLHIPDIPNRVLWMQITPDDSIWLSMAGYDAGYIYEYYMNQTTEIPARYLIIHDGDDYAINNFLYSKDKTYLILAMEDGALRVVKVNPTDWRDLSDYWQLSMHDNLNGFISRMCFSADETFFFTCGYDGNIFSYRYKPDIMLPFKEPQKCKPAVKPSFEVEDVDGYTNLSLDEFLIKQEQDRINRIANEHKNNYLEKIRVLQERFQNVLKRNDKLLPTQIIPRSKFEIDHRITEHLAERFEADLALVERKLEYSVEKSKIGMEKLKNRFTDNVDVFPVNIKCITRNISVKTEVQQKLPPSFYDLLEIIEEKILEEERRKRPPERAQVVQEMFKIPERKMKHLEYFLMGLSPSTIERGLSPKLARFLHKYRERKERKEHRRREWIAFNAKKPIKGVNNPDDEVALAEAIETIGDFKLKTALNYTVPKHLRQSTVKKYKQLLLTRLRQYNMRYNLNSDIVKLRDEKVELIKYLQKLKARLNTIQSEIGDRFIVPLPHVPDVLPEDFPEHNLQFDVKYFEAPYLFERERIIGKMNNAMNKYDAKVVELSQNKIEVMRDCDLIDLHIISLNQELTILNAFESIENDLEAKVNANMVEMLDMQDEISVLAGSIDAYKREIEHLQEEEKAIQQQFLMAVVDNKFYSFLKRIFKKKYKPPKVYNPDESSSSSESSDSSESEQDAGSIDSRDFTVVRLDENVCPKGCDPALYDKTFELRTKRHGVELRIRDLKAYIEAITKEIAAKGKKLKMIDKTLKDSQKDLEAYQREKQKKMNLVGTTVILQLHQLQHLVSMDQYSKVGDVLLFCKYTLSQLYRRVGELHNETMLQKSKHKGNITHMTRMRTDCKHMRKDIAELKSKIKELMVIKFGQTIDVEEVEETSLKALMFGRPMVNIDDLEESVLRKMVFEFRLSQEKIDNLYKHEIMLWTKLYTQKQVELAETIKGNTARLDLLGVLNKEKAEMARTIDYQARQREKGTVLTESEILKMSEGDLDQLSNIVKNQNKELKMLRDEIARFKTKGFIVEKAKLPAQPSVKEEVIQNEDEFDWTFDLPKIEKRTKPPRETLPAETLPPETLPAETLPVDTTLLPMSTVNMAKSVVMELIDSIWPQSQSLAQFIKEDLVNHLIMDILQRPSVEEIAENIIALLPIEPTKLQEEIIQATAEQILSLKDPEMINKKTSSIIMLTKIIDEVIQTKKDGTPAQVVGKIVSELVNNLPIDFSLKSSTINTIVSKVKSEFGVETIDKEELVQATLNVKSAKKEEIQMIIDKILETLSETGLDYLYFIEQ</sequence>
<name>A0AAN7V7R8_9COLE</name>
<accession>A0AAN7V7R8</accession>
<evidence type="ECO:0000256" key="6">
    <source>
        <dbReference type="ARBA" id="ARBA00023212"/>
    </source>
</evidence>
<comment type="caution">
    <text evidence="10">The sequence shown here is derived from an EMBL/GenBank/DDBJ whole genome shotgun (WGS) entry which is preliminary data.</text>
</comment>
<dbReference type="SUPFAM" id="SSF50978">
    <property type="entry name" value="WD40 repeat-like"/>
    <property type="match status" value="1"/>
</dbReference>
<keyword evidence="2" id="KW-0963">Cytoplasm</keyword>
<dbReference type="InterPro" id="IPR001680">
    <property type="entry name" value="WD40_rpt"/>
</dbReference>
<feature type="region of interest" description="Disordered" evidence="9">
    <location>
        <begin position="1289"/>
        <end position="1314"/>
    </location>
</feature>
<dbReference type="GO" id="GO:0003341">
    <property type="term" value="P:cilium movement"/>
    <property type="evidence" value="ECO:0007669"/>
    <property type="project" value="UniProtKB-ARBA"/>
</dbReference>
<proteinExistence type="predicted"/>
<dbReference type="Gene3D" id="2.130.10.10">
    <property type="entry name" value="YVTN repeat-like/Quinoprotein amine dehydrogenase"/>
    <property type="match status" value="3"/>
</dbReference>
<dbReference type="Pfam" id="PF00400">
    <property type="entry name" value="WD40"/>
    <property type="match status" value="2"/>
</dbReference>
<evidence type="ECO:0000313" key="11">
    <source>
        <dbReference type="Proteomes" id="UP001329430"/>
    </source>
</evidence>
<evidence type="ECO:0000256" key="7">
    <source>
        <dbReference type="ARBA" id="ARBA00023273"/>
    </source>
</evidence>
<dbReference type="SUPFAM" id="SSF50998">
    <property type="entry name" value="Quinoprotein alcohol dehydrogenase-like"/>
    <property type="match status" value="1"/>
</dbReference>
<dbReference type="GO" id="GO:0005930">
    <property type="term" value="C:axoneme"/>
    <property type="evidence" value="ECO:0007669"/>
    <property type="project" value="UniProtKB-SubCell"/>
</dbReference>
<keyword evidence="11" id="KW-1185">Reference proteome</keyword>
<feature type="coiled-coil region" evidence="8">
    <location>
        <begin position="818"/>
        <end position="845"/>
    </location>
</feature>
<feature type="coiled-coil region" evidence="8">
    <location>
        <begin position="1376"/>
        <end position="1403"/>
    </location>
</feature>
<comment type="subcellular location">
    <subcellularLocation>
        <location evidence="1">Cytoplasm</location>
        <location evidence="1">Cytoskeleton</location>
        <location evidence="1">Cilium axoneme</location>
    </subcellularLocation>
</comment>
<evidence type="ECO:0000256" key="3">
    <source>
        <dbReference type="ARBA" id="ARBA00022574"/>
    </source>
</evidence>
<feature type="coiled-coil region" evidence="8">
    <location>
        <begin position="1612"/>
        <end position="1646"/>
    </location>
</feature>
<evidence type="ECO:0000256" key="1">
    <source>
        <dbReference type="ARBA" id="ARBA00004430"/>
    </source>
</evidence>
<feature type="coiled-coil region" evidence="8">
    <location>
        <begin position="1466"/>
        <end position="1493"/>
    </location>
</feature>
<evidence type="ECO:0000256" key="2">
    <source>
        <dbReference type="ARBA" id="ARBA00022490"/>
    </source>
</evidence>
<dbReference type="InterPro" id="IPR036322">
    <property type="entry name" value="WD40_repeat_dom_sf"/>
</dbReference>
<dbReference type="PANTHER" id="PTHR14885:SF3">
    <property type="entry name" value="CILIA- AND FLAGELLA-ASSOCIATED PROTEIN 44"/>
    <property type="match status" value="1"/>
</dbReference>
<keyword evidence="5 8" id="KW-0175">Coiled coil</keyword>
<keyword evidence="4" id="KW-0677">Repeat</keyword>
<dbReference type="Proteomes" id="UP001329430">
    <property type="component" value="Chromosome 5"/>
</dbReference>
<evidence type="ECO:0000256" key="9">
    <source>
        <dbReference type="SAM" id="MobiDB-lite"/>
    </source>
</evidence>
<feature type="coiled-coil region" evidence="8">
    <location>
        <begin position="1235"/>
        <end position="1262"/>
    </location>
</feature>
<organism evidence="10 11">
    <name type="scientific">Pyrocoelia pectoralis</name>
    <dbReference type="NCBI Taxonomy" id="417401"/>
    <lineage>
        <taxon>Eukaryota</taxon>
        <taxon>Metazoa</taxon>
        <taxon>Ecdysozoa</taxon>
        <taxon>Arthropoda</taxon>
        <taxon>Hexapoda</taxon>
        <taxon>Insecta</taxon>
        <taxon>Pterygota</taxon>
        <taxon>Neoptera</taxon>
        <taxon>Endopterygota</taxon>
        <taxon>Coleoptera</taxon>
        <taxon>Polyphaga</taxon>
        <taxon>Elateriformia</taxon>
        <taxon>Elateroidea</taxon>
        <taxon>Lampyridae</taxon>
        <taxon>Lampyrinae</taxon>
        <taxon>Pyrocoelia</taxon>
    </lineage>
</organism>
<protein>
    <recommendedName>
        <fullName evidence="12">Cilia- and flagella-associated protein 44</fullName>
    </recommendedName>
</protein>
<keyword evidence="3" id="KW-0853">WD repeat</keyword>
<dbReference type="EMBL" id="JAVRBK010000005">
    <property type="protein sequence ID" value="KAK5643495.1"/>
    <property type="molecule type" value="Genomic_DNA"/>
</dbReference>
<evidence type="ECO:0000256" key="4">
    <source>
        <dbReference type="ARBA" id="ARBA00022737"/>
    </source>
</evidence>